<dbReference type="EMBL" id="JBDZDV010000001">
    <property type="protein sequence ID" value="MET3109647.1"/>
    <property type="molecule type" value="Genomic_DNA"/>
</dbReference>
<dbReference type="PANTHER" id="PTHR12302">
    <property type="entry name" value="EBNA2 BINDING PROTEIN P100"/>
    <property type="match status" value="1"/>
</dbReference>
<dbReference type="GO" id="GO:0004519">
    <property type="term" value="F:endonuclease activity"/>
    <property type="evidence" value="ECO:0007669"/>
    <property type="project" value="UniProtKB-KW"/>
</dbReference>
<dbReference type="SMART" id="SM00894">
    <property type="entry name" value="Excalibur"/>
    <property type="match status" value="2"/>
</dbReference>
<evidence type="ECO:0000256" key="4">
    <source>
        <dbReference type="ARBA" id="ARBA00022759"/>
    </source>
</evidence>
<dbReference type="InterPro" id="IPR016071">
    <property type="entry name" value="Staphylococal_nuclease_OB-fold"/>
</dbReference>
<evidence type="ECO:0000256" key="2">
    <source>
        <dbReference type="ARBA" id="ARBA00016676"/>
    </source>
</evidence>
<dbReference type="SUPFAM" id="SSF50199">
    <property type="entry name" value="Staphylococcal nuclease"/>
    <property type="match status" value="1"/>
</dbReference>
<accession>A0ABV2E5H6</accession>
<dbReference type="InterPro" id="IPR035437">
    <property type="entry name" value="SNase_OB-fold_sf"/>
</dbReference>
<proteinExistence type="predicted"/>
<protein>
    <recommendedName>
        <fullName evidence="2">Thermonuclease</fullName>
        <ecNumber evidence="1">3.1.31.1</ecNumber>
    </recommendedName>
    <alternativeName>
        <fullName evidence="7">Micrococcal nuclease</fullName>
    </alternativeName>
    <alternativeName>
        <fullName evidence="6">Staphylococcal nuclease</fullName>
    </alternativeName>
</protein>
<feature type="region of interest" description="Disordered" evidence="8">
    <location>
        <begin position="399"/>
        <end position="482"/>
    </location>
</feature>
<feature type="compositionally biased region" description="Acidic residues" evidence="8">
    <location>
        <begin position="203"/>
        <end position="212"/>
    </location>
</feature>
<feature type="transmembrane region" description="Helical" evidence="9">
    <location>
        <begin position="64"/>
        <end position="85"/>
    </location>
</feature>
<evidence type="ECO:0000256" key="6">
    <source>
        <dbReference type="ARBA" id="ARBA00030535"/>
    </source>
</evidence>
<organism evidence="11 12">
    <name type="scientific">Salinicoccus halitifaciens</name>
    <dbReference type="NCBI Taxonomy" id="1073415"/>
    <lineage>
        <taxon>Bacteria</taxon>
        <taxon>Bacillati</taxon>
        <taxon>Bacillota</taxon>
        <taxon>Bacilli</taxon>
        <taxon>Bacillales</taxon>
        <taxon>Staphylococcaceae</taxon>
        <taxon>Salinicoccus</taxon>
    </lineage>
</organism>
<keyword evidence="9" id="KW-0472">Membrane</keyword>
<comment type="caution">
    <text evidence="11">The sequence shown here is derived from an EMBL/GenBank/DDBJ whole genome shotgun (WGS) entry which is preliminary data.</text>
</comment>
<dbReference type="PANTHER" id="PTHR12302:SF3">
    <property type="entry name" value="SERINE_THREONINE-PROTEIN KINASE 31"/>
    <property type="match status" value="1"/>
</dbReference>
<dbReference type="SMART" id="SM00318">
    <property type="entry name" value="SNc"/>
    <property type="match status" value="1"/>
</dbReference>
<keyword evidence="9" id="KW-0812">Transmembrane</keyword>
<evidence type="ECO:0000256" key="3">
    <source>
        <dbReference type="ARBA" id="ARBA00022722"/>
    </source>
</evidence>
<feature type="compositionally biased region" description="Basic and acidic residues" evidence="8">
    <location>
        <begin position="471"/>
        <end position="482"/>
    </location>
</feature>
<dbReference type="PROSITE" id="PS01123">
    <property type="entry name" value="TNASE_1"/>
    <property type="match status" value="1"/>
</dbReference>
<dbReference type="PROSITE" id="PS50830">
    <property type="entry name" value="TNASE_3"/>
    <property type="match status" value="1"/>
</dbReference>
<reference evidence="11 12" key="1">
    <citation type="submission" date="2024-05" db="EMBL/GenBank/DDBJ databases">
        <title>Genomic Encyclopedia of Type Strains, Phase IV (KMG-IV): sequencing the most valuable type-strain genomes for metagenomic binning, comparative biology and taxonomic classification.</title>
        <authorList>
            <person name="Goeker M."/>
        </authorList>
    </citation>
    <scope>NUCLEOTIDE SEQUENCE [LARGE SCALE GENOMIC DNA]</scope>
    <source>
        <strain evidence="11 12">DSM 25286</strain>
    </source>
</reference>
<dbReference type="InterPro" id="IPR008613">
    <property type="entry name" value="Excalibur_Ca-bd_domain"/>
</dbReference>
<feature type="domain" description="TNase-like" evidence="10">
    <location>
        <begin position="216"/>
        <end position="350"/>
    </location>
</feature>
<keyword evidence="12" id="KW-1185">Reference proteome</keyword>
<evidence type="ECO:0000256" key="1">
    <source>
        <dbReference type="ARBA" id="ARBA00011942"/>
    </source>
</evidence>
<evidence type="ECO:0000256" key="7">
    <source>
        <dbReference type="ARBA" id="ARBA00031238"/>
    </source>
</evidence>
<feature type="compositionally biased region" description="Acidic residues" evidence="8">
    <location>
        <begin position="144"/>
        <end position="166"/>
    </location>
</feature>
<evidence type="ECO:0000313" key="11">
    <source>
        <dbReference type="EMBL" id="MET3109647.1"/>
    </source>
</evidence>
<dbReference type="EC" id="3.1.31.1" evidence="1"/>
<dbReference type="RefSeq" id="WP_330166172.1">
    <property type="nucleotide sequence ID" value="NZ_JAJNCU010000001.1"/>
</dbReference>
<evidence type="ECO:0000256" key="8">
    <source>
        <dbReference type="SAM" id="MobiDB-lite"/>
    </source>
</evidence>
<evidence type="ECO:0000259" key="10">
    <source>
        <dbReference type="PROSITE" id="PS50830"/>
    </source>
</evidence>
<keyword evidence="3" id="KW-0540">Nuclease</keyword>
<dbReference type="Proteomes" id="UP001549019">
    <property type="component" value="Unassembled WGS sequence"/>
</dbReference>
<dbReference type="Pfam" id="PF00565">
    <property type="entry name" value="SNase"/>
    <property type="match status" value="1"/>
</dbReference>
<dbReference type="Pfam" id="PF05901">
    <property type="entry name" value="Excalibur"/>
    <property type="match status" value="2"/>
</dbReference>
<name>A0ABV2E5H6_9STAP</name>
<feature type="transmembrane region" description="Helical" evidence="9">
    <location>
        <begin position="6"/>
        <end position="25"/>
    </location>
</feature>
<dbReference type="Gene3D" id="2.40.50.90">
    <property type="match status" value="1"/>
</dbReference>
<evidence type="ECO:0000256" key="9">
    <source>
        <dbReference type="SAM" id="Phobius"/>
    </source>
</evidence>
<keyword evidence="5" id="KW-0378">Hydrolase</keyword>
<feature type="transmembrane region" description="Helical" evidence="9">
    <location>
        <begin position="105"/>
        <end position="121"/>
    </location>
</feature>
<evidence type="ECO:0000313" key="12">
    <source>
        <dbReference type="Proteomes" id="UP001549019"/>
    </source>
</evidence>
<feature type="compositionally biased region" description="Basic and acidic residues" evidence="8">
    <location>
        <begin position="167"/>
        <end position="187"/>
    </location>
</feature>
<gene>
    <name evidence="11" type="ORF">ABHD89_000035</name>
</gene>
<sequence>MGIIFLPLIIIGVLVTFGIYLGALYRRSVDGDSQNDLWKGTMISASVTILLMLLYAAMSSSVGMADIFTGILLLASAGLVLSLLFNKNYKNKYNERGKFNRTTGITLGLMVLSFAVIGLSADPEGREEHLDSGEIAVEAGIDEMTEEEEAETEQPAEEEQAAEEAEAEKQAEEEKAAEEAEAEKQAEEEQAAEEAESEKQAEEEQAAEEEDAVKDGLIPVQLYRVVDGDTVHVIDEDGNNLNLRLLLIDTPETVHPNEPVQPYGPEASERLTDLLSGADQLYIEYDEGDKQDHYGRELVYLYADDVNVHEVLLEEGLARVGYIYEQQRYLDDFRAAEQYAKDNGLGIWSIPGYVNEDGEGFNYEEEPAAEEPADDGAGTGTGSYNFANCTELREVFPDGVASDHPAYQPQMDRDNDGHACETSSSSPAESSVEEPADTPADSGNYNFANCTELREVFPDGVASDHPAYQPKMDRDNDGHACE</sequence>
<feature type="transmembrane region" description="Helical" evidence="9">
    <location>
        <begin position="37"/>
        <end position="58"/>
    </location>
</feature>
<keyword evidence="4 11" id="KW-0255">Endonuclease</keyword>
<feature type="region of interest" description="Disordered" evidence="8">
    <location>
        <begin position="144"/>
        <end position="214"/>
    </location>
</feature>
<evidence type="ECO:0000256" key="5">
    <source>
        <dbReference type="ARBA" id="ARBA00022801"/>
    </source>
</evidence>
<dbReference type="InterPro" id="IPR002071">
    <property type="entry name" value="Thermonucl_AS"/>
</dbReference>
<keyword evidence="9" id="KW-1133">Transmembrane helix</keyword>